<evidence type="ECO:0000313" key="1">
    <source>
        <dbReference type="EMBL" id="MBP1993645.1"/>
    </source>
</evidence>
<sequence length="81" mass="9448">MSGYKMCLRWPKRRYVCERLHTFGPLNLTTLRRNPPQMECVLHLTMFFIVKVRFPGQSVTLTMISIAKRGRMASLNGEKGF</sequence>
<proteinExistence type="predicted"/>
<keyword evidence="2" id="KW-1185">Reference proteome</keyword>
<accession>A0ABS4J1H2</accession>
<dbReference type="EMBL" id="JAGGLB010000020">
    <property type="protein sequence ID" value="MBP1993645.1"/>
    <property type="molecule type" value="Genomic_DNA"/>
</dbReference>
<organism evidence="1 2">
    <name type="scientific">Paenibacillus eucommiae</name>
    <dbReference type="NCBI Taxonomy" id="1355755"/>
    <lineage>
        <taxon>Bacteria</taxon>
        <taxon>Bacillati</taxon>
        <taxon>Bacillota</taxon>
        <taxon>Bacilli</taxon>
        <taxon>Bacillales</taxon>
        <taxon>Paenibacillaceae</taxon>
        <taxon>Paenibacillus</taxon>
    </lineage>
</organism>
<gene>
    <name evidence="1" type="ORF">J2Z66_005271</name>
</gene>
<comment type="caution">
    <text evidence="1">The sequence shown here is derived from an EMBL/GenBank/DDBJ whole genome shotgun (WGS) entry which is preliminary data.</text>
</comment>
<protein>
    <submittedName>
        <fullName evidence="1">Uncharacterized protein</fullName>
    </submittedName>
</protein>
<evidence type="ECO:0000313" key="2">
    <source>
        <dbReference type="Proteomes" id="UP001519287"/>
    </source>
</evidence>
<dbReference type="Proteomes" id="UP001519287">
    <property type="component" value="Unassembled WGS sequence"/>
</dbReference>
<name>A0ABS4J1H2_9BACL</name>
<dbReference type="RefSeq" id="WP_209975529.1">
    <property type="nucleotide sequence ID" value="NZ_JAGGLB010000020.1"/>
</dbReference>
<reference evidence="1 2" key="1">
    <citation type="submission" date="2021-03" db="EMBL/GenBank/DDBJ databases">
        <title>Genomic Encyclopedia of Type Strains, Phase IV (KMG-IV): sequencing the most valuable type-strain genomes for metagenomic binning, comparative biology and taxonomic classification.</title>
        <authorList>
            <person name="Goeker M."/>
        </authorList>
    </citation>
    <scope>NUCLEOTIDE SEQUENCE [LARGE SCALE GENOMIC DNA]</scope>
    <source>
        <strain evidence="1 2">DSM 26048</strain>
    </source>
</reference>